<evidence type="ECO:0000256" key="1">
    <source>
        <dbReference type="SAM" id="MobiDB-lite"/>
    </source>
</evidence>
<dbReference type="Proteomes" id="UP000837857">
    <property type="component" value="Chromosome 2"/>
</dbReference>
<protein>
    <submittedName>
        <fullName evidence="2">Uncharacterized protein</fullName>
    </submittedName>
</protein>
<name>A0ABN8I7G6_9NEOP</name>
<proteinExistence type="predicted"/>
<organism evidence="2 3">
    <name type="scientific">Iphiclides podalirius</name>
    <name type="common">scarce swallowtail</name>
    <dbReference type="NCBI Taxonomy" id="110791"/>
    <lineage>
        <taxon>Eukaryota</taxon>
        <taxon>Metazoa</taxon>
        <taxon>Ecdysozoa</taxon>
        <taxon>Arthropoda</taxon>
        <taxon>Hexapoda</taxon>
        <taxon>Insecta</taxon>
        <taxon>Pterygota</taxon>
        <taxon>Neoptera</taxon>
        <taxon>Endopterygota</taxon>
        <taxon>Lepidoptera</taxon>
        <taxon>Glossata</taxon>
        <taxon>Ditrysia</taxon>
        <taxon>Papilionoidea</taxon>
        <taxon>Papilionidae</taxon>
        <taxon>Papilioninae</taxon>
        <taxon>Iphiclides</taxon>
    </lineage>
</organism>
<evidence type="ECO:0000313" key="3">
    <source>
        <dbReference type="Proteomes" id="UP000837857"/>
    </source>
</evidence>
<gene>
    <name evidence="2" type="ORF">IPOD504_LOCUS7211</name>
</gene>
<sequence>MNASAVSVALRVSPRLKVTGWRDPVSTGIDGCPKPPPNPDADCETIRRAFSMSRGPWRFPTGRRSSAGYSALS</sequence>
<feature type="region of interest" description="Disordered" evidence="1">
    <location>
        <begin position="54"/>
        <end position="73"/>
    </location>
</feature>
<keyword evidence="3" id="KW-1185">Reference proteome</keyword>
<feature type="compositionally biased region" description="Polar residues" evidence="1">
    <location>
        <begin position="63"/>
        <end position="73"/>
    </location>
</feature>
<evidence type="ECO:0000313" key="2">
    <source>
        <dbReference type="EMBL" id="CAH2050058.1"/>
    </source>
</evidence>
<reference evidence="2" key="1">
    <citation type="submission" date="2022-03" db="EMBL/GenBank/DDBJ databases">
        <authorList>
            <person name="Martin H S."/>
        </authorList>
    </citation>
    <scope>NUCLEOTIDE SEQUENCE</scope>
</reference>
<dbReference type="EMBL" id="OW152814">
    <property type="protein sequence ID" value="CAH2050058.1"/>
    <property type="molecule type" value="Genomic_DNA"/>
</dbReference>
<feature type="non-terminal residue" evidence="2">
    <location>
        <position position="73"/>
    </location>
</feature>
<accession>A0ABN8I7G6</accession>